<dbReference type="EMBL" id="CP104450">
    <property type="protein sequence ID" value="UXE39963.1"/>
    <property type="molecule type" value="Genomic_DNA"/>
</dbReference>
<keyword evidence="1" id="KW-1133">Transmembrane helix</keyword>
<evidence type="ECO:0000313" key="4">
    <source>
        <dbReference type="EMBL" id="UXE39963.1"/>
    </source>
</evidence>
<reference evidence="4" key="2">
    <citation type="submission" date="2022-09" db="EMBL/GenBank/DDBJ databases">
        <title>Multidrug resistance Raoultella ornithinolytica Strain MQB_Silv_108.</title>
        <authorList>
            <person name="Quintela-Baluja M."/>
        </authorList>
    </citation>
    <scope>NUCLEOTIDE SEQUENCE</scope>
    <source>
        <strain evidence="4">MQB_Silv_108</strain>
    </source>
</reference>
<name>A0A1Y6GET8_RAOOR</name>
<dbReference type="EMBL" id="NKYI01000025">
    <property type="protein sequence ID" value="PIK82935.1"/>
    <property type="molecule type" value="Genomic_DNA"/>
</dbReference>
<organism evidence="3 5">
    <name type="scientific">Raoultella ornithinolytica</name>
    <name type="common">Klebsiella ornithinolytica</name>
    <dbReference type="NCBI Taxonomy" id="54291"/>
    <lineage>
        <taxon>Bacteria</taxon>
        <taxon>Pseudomonadati</taxon>
        <taxon>Pseudomonadota</taxon>
        <taxon>Gammaproteobacteria</taxon>
        <taxon>Enterobacterales</taxon>
        <taxon>Enterobacteriaceae</taxon>
        <taxon>Klebsiella/Raoultella group</taxon>
        <taxon>Raoultella</taxon>
    </lineage>
</organism>
<dbReference type="eggNOG" id="COG3366">
    <property type="taxonomic scope" value="Bacteria"/>
</dbReference>
<evidence type="ECO:0000313" key="5">
    <source>
        <dbReference type="Proteomes" id="UP000229713"/>
    </source>
</evidence>
<feature type="transmembrane region" description="Helical" evidence="1">
    <location>
        <begin position="56"/>
        <end position="83"/>
    </location>
</feature>
<dbReference type="Proteomes" id="UP000229713">
    <property type="component" value="Unassembled WGS sequence"/>
</dbReference>
<dbReference type="PaxDb" id="1286170-RORB6_02470"/>
<dbReference type="InterPro" id="IPR011642">
    <property type="entry name" value="Gate_dom"/>
</dbReference>
<keyword evidence="1" id="KW-0472">Membrane</keyword>
<feature type="transmembrane region" description="Helical" evidence="1">
    <location>
        <begin position="287"/>
        <end position="305"/>
    </location>
</feature>
<keyword evidence="1" id="KW-0812">Transmembrane</keyword>
<feature type="transmembrane region" description="Helical" evidence="1">
    <location>
        <begin position="260"/>
        <end position="281"/>
    </location>
</feature>
<accession>A0A1Y6GET8</accession>
<feature type="transmembrane region" description="Helical" evidence="1">
    <location>
        <begin position="17"/>
        <end position="36"/>
    </location>
</feature>
<dbReference type="GeneID" id="93753230"/>
<reference evidence="3 5" key="1">
    <citation type="submission" date="2017-07" db="EMBL/GenBank/DDBJ databases">
        <title>Raoultella ornithinolytica strain HH3 draft genome.</title>
        <authorList>
            <person name="Duceppe M.-O."/>
            <person name="Huang H."/>
            <person name="Phipps-Todd B."/>
        </authorList>
    </citation>
    <scope>NUCLEOTIDE SEQUENCE [LARGE SCALE GENOMIC DNA]</scope>
    <source>
        <strain evidence="3 5">HH3</strain>
    </source>
</reference>
<dbReference type="Pfam" id="PF07670">
    <property type="entry name" value="Gate"/>
    <property type="match status" value="1"/>
</dbReference>
<evidence type="ECO:0000313" key="3">
    <source>
        <dbReference type="EMBL" id="PIK82935.1"/>
    </source>
</evidence>
<feature type="transmembrane region" description="Helical" evidence="1">
    <location>
        <begin position="120"/>
        <end position="142"/>
    </location>
</feature>
<evidence type="ECO:0000259" key="2">
    <source>
        <dbReference type="Pfam" id="PF07670"/>
    </source>
</evidence>
<dbReference type="Proteomes" id="UP001064206">
    <property type="component" value="Chromosome"/>
</dbReference>
<protein>
    <submittedName>
        <fullName evidence="3">Nucleoside recognition family protein</fullName>
    </submittedName>
</protein>
<sequence length="310" mass="33027">MDLIGIIMSAGKSSVDVALYTLLPIMVVMLMIMKYLEVRGVLDVIVRWVAPLLKPFGLGGMSAFALIQINFVSFAAPLATLAIMDKRGVSDRQMAATLAMVFAMGQGNVFYPLTPFGLHWMASICISIIGGLCAGAVTWHVIGRRLSVMENARAEALPNAEQNSQGVIAVINNAGSDAIRLALGAVPMLILSLTIVGVMQAAGIIGMLQHLLMPLLQWLHIPVNFVLPALVKCIAGGTAYFGVVSELLQQGKVTVSQLNASAGLLIQTFDLPGIGIFLGVSSRFVRLFRFAAPGAIIGILIRTIMHVTIF</sequence>
<feature type="transmembrane region" description="Helical" evidence="1">
    <location>
        <begin position="181"/>
        <end position="205"/>
    </location>
</feature>
<dbReference type="AlphaFoldDB" id="A0A1Y6GET8"/>
<feature type="transmembrane region" description="Helical" evidence="1">
    <location>
        <begin position="225"/>
        <end position="248"/>
    </location>
</feature>
<evidence type="ECO:0000256" key="1">
    <source>
        <dbReference type="SAM" id="Phobius"/>
    </source>
</evidence>
<feature type="transmembrane region" description="Helical" evidence="1">
    <location>
        <begin position="95"/>
        <end position="114"/>
    </location>
</feature>
<dbReference type="STRING" id="54291.TE10_18865"/>
<gene>
    <name evidence="3" type="ORF">CFY86_17595</name>
    <name evidence="4" type="ORF">N2J37_09575</name>
</gene>
<dbReference type="RefSeq" id="WP_015583967.1">
    <property type="nucleotide sequence ID" value="NZ_ABDFAB020000013.1"/>
</dbReference>
<proteinExistence type="predicted"/>
<feature type="domain" description="Nucleoside transporter/FeoB GTPase Gate" evidence="2">
    <location>
        <begin position="20"/>
        <end position="103"/>
    </location>
</feature>